<proteinExistence type="predicted"/>
<dbReference type="AlphaFoldDB" id="A0A1G9AST8"/>
<reference evidence="8 9" key="1">
    <citation type="submission" date="2016-10" db="EMBL/GenBank/DDBJ databases">
        <authorList>
            <person name="Varghese N."/>
            <person name="Submissions S."/>
        </authorList>
    </citation>
    <scope>NUCLEOTIDE SEQUENCE [LARGE SCALE GENOMIC DNA]</scope>
    <source>
        <strain evidence="8 9">DSM 2373</strain>
    </source>
</reference>
<evidence type="ECO:0000256" key="6">
    <source>
        <dbReference type="SAM" id="Phobius"/>
    </source>
</evidence>
<evidence type="ECO:0000259" key="7">
    <source>
        <dbReference type="Pfam" id="PF04024"/>
    </source>
</evidence>
<feature type="transmembrane region" description="Helical" evidence="6">
    <location>
        <begin position="40"/>
        <end position="65"/>
    </location>
</feature>
<sequence>MSAPGVVMKKLTRSRTDRWIAGICGGIGEYLEIDPNVIRVIWVIFTVVTGFVIGIVIYLLLWLILPESGQVRPTEVLEGT</sequence>
<evidence type="ECO:0000313" key="8">
    <source>
        <dbReference type="EMBL" id="SDK30379.1"/>
    </source>
</evidence>
<keyword evidence="2" id="KW-1003">Cell membrane</keyword>
<dbReference type="InterPro" id="IPR007168">
    <property type="entry name" value="Phageshock_PspC_N"/>
</dbReference>
<accession>A0A1G9AST8</accession>
<protein>
    <submittedName>
        <fullName evidence="8">Phage shock protein C (PspC) family protein</fullName>
    </submittedName>
</protein>
<dbReference type="Pfam" id="PF04024">
    <property type="entry name" value="PspC"/>
    <property type="match status" value="1"/>
</dbReference>
<dbReference type="PANTHER" id="PTHR33885:SF3">
    <property type="entry name" value="PHAGE SHOCK PROTEIN C"/>
    <property type="match status" value="1"/>
</dbReference>
<evidence type="ECO:0000256" key="5">
    <source>
        <dbReference type="ARBA" id="ARBA00023136"/>
    </source>
</evidence>
<dbReference type="InterPro" id="IPR052027">
    <property type="entry name" value="PspC"/>
</dbReference>
<keyword evidence="9" id="KW-1185">Reference proteome</keyword>
<evidence type="ECO:0000256" key="3">
    <source>
        <dbReference type="ARBA" id="ARBA00022692"/>
    </source>
</evidence>
<evidence type="ECO:0000256" key="2">
    <source>
        <dbReference type="ARBA" id="ARBA00022475"/>
    </source>
</evidence>
<keyword evidence="5 6" id="KW-0472">Membrane</keyword>
<dbReference type="EMBL" id="FNFT01000007">
    <property type="protein sequence ID" value="SDK30379.1"/>
    <property type="molecule type" value="Genomic_DNA"/>
</dbReference>
<dbReference type="GO" id="GO:0005886">
    <property type="term" value="C:plasma membrane"/>
    <property type="evidence" value="ECO:0007669"/>
    <property type="project" value="UniProtKB-SubCell"/>
</dbReference>
<name>A0A1G9AST8_9EURY</name>
<gene>
    <name evidence="8" type="ORF">SAMN04488571_10718</name>
</gene>
<feature type="domain" description="Phage shock protein PspC N-terminal" evidence="7">
    <location>
        <begin position="9"/>
        <end position="67"/>
    </location>
</feature>
<keyword evidence="3 6" id="KW-0812">Transmembrane</keyword>
<organism evidence="8 9">
    <name type="scientific">Methanoculleus thermophilus</name>
    <dbReference type="NCBI Taxonomy" id="2200"/>
    <lineage>
        <taxon>Archaea</taxon>
        <taxon>Methanobacteriati</taxon>
        <taxon>Methanobacteriota</taxon>
        <taxon>Stenosarchaea group</taxon>
        <taxon>Methanomicrobia</taxon>
        <taxon>Methanomicrobiales</taxon>
        <taxon>Methanomicrobiaceae</taxon>
        <taxon>Methanoculleus</taxon>
    </lineage>
</organism>
<evidence type="ECO:0000256" key="1">
    <source>
        <dbReference type="ARBA" id="ARBA00004162"/>
    </source>
</evidence>
<keyword evidence="4 6" id="KW-1133">Transmembrane helix</keyword>
<dbReference type="PANTHER" id="PTHR33885">
    <property type="entry name" value="PHAGE SHOCK PROTEIN C"/>
    <property type="match status" value="1"/>
</dbReference>
<comment type="subcellular location">
    <subcellularLocation>
        <location evidence="1">Cell membrane</location>
        <topology evidence="1">Single-pass membrane protein</topology>
    </subcellularLocation>
</comment>
<evidence type="ECO:0000256" key="4">
    <source>
        <dbReference type="ARBA" id="ARBA00022989"/>
    </source>
</evidence>
<dbReference type="Proteomes" id="UP000326500">
    <property type="component" value="Unassembled WGS sequence"/>
</dbReference>
<evidence type="ECO:0000313" key="9">
    <source>
        <dbReference type="Proteomes" id="UP000326500"/>
    </source>
</evidence>
<dbReference type="STRING" id="2200.GCA_001571405_02069"/>